<dbReference type="OrthoDB" id="6337960at2759"/>
<keyword evidence="3" id="KW-0132">Cell division</keyword>
<keyword evidence="3" id="KW-0131">Cell cycle</keyword>
<gene>
    <name evidence="3" type="primary">cdca3</name>
</gene>
<feature type="compositionally biased region" description="Polar residues" evidence="1">
    <location>
        <begin position="378"/>
        <end position="390"/>
    </location>
</feature>
<feature type="region of interest" description="Disordered" evidence="1">
    <location>
        <begin position="265"/>
        <end position="285"/>
    </location>
</feature>
<dbReference type="AlphaFoldDB" id="A0A2D0R4W5"/>
<sequence length="419" mass="45568">MGTSESKMAVASTPKPDPIQQLKTRRLAQLADPRSPSCGIDRTPIQVNGAASTVQQVPESVGPVYVDPRSPTVGIVRTPLKDSMKITVSSLARRLSTFFLNDVMVGDTTSAPLPPVSFTKHHTLPSVEQQDELNSKEPLLPPHSHNSLSGPTDCPSTPKDFSSCMGYGSFSSSPFVVVGETQVEVGVEADTTIDEVEEAVLLEERPSTPVPPLEDGRDVDHSYARPVLTCEPVQPAPVPVQEAIMPPRTADRPQSPEQESVAEEIAILPEQDLKRTKKSNSEPAESEVLLPAIKVPKFDTRSPSQTVFKPQWLGVGFGATGVRARGVQSRGRGPSSPLSTCRPVTDENKNENKVVINKQKQRGKTLIGEGRSPLQILKETNSPRNNTSQMKLKVSTPEKQRFGQMDRRALVLSLNKENQ</sequence>
<dbReference type="PANTHER" id="PTHR34756:SF1">
    <property type="entry name" value="CELL DIVISION CYCLE-ASSOCIATED PROTEIN 3"/>
    <property type="match status" value="1"/>
</dbReference>
<dbReference type="InterPro" id="IPR038832">
    <property type="entry name" value="CDCA3"/>
</dbReference>
<reference evidence="3" key="2">
    <citation type="submission" date="2025-08" db="UniProtKB">
        <authorList>
            <consortium name="RefSeq"/>
        </authorList>
    </citation>
    <scope>IDENTIFICATION</scope>
    <source>
        <tissue evidence="3">Blood</tissue>
    </source>
</reference>
<proteinExistence type="predicted"/>
<dbReference type="CTD" id="83461"/>
<feature type="region of interest" description="Disordered" evidence="1">
    <location>
        <begin position="376"/>
        <end position="407"/>
    </location>
</feature>
<accession>A0A2D0R4W5</accession>
<evidence type="ECO:0000313" key="3">
    <source>
        <dbReference type="RefSeq" id="XP_017325652.1"/>
    </source>
</evidence>
<dbReference type="GeneID" id="108266608"/>
<dbReference type="RefSeq" id="XP_017325652.1">
    <property type="nucleotide sequence ID" value="XM_017470163.3"/>
</dbReference>
<name>A0A2D0R4W5_ICTPU</name>
<reference evidence="2" key="1">
    <citation type="journal article" date="2016" name="Nat. Commun.">
        <title>The channel catfish genome sequence provides insights into the evolution of scale formation in teleosts.</title>
        <authorList>
            <person name="Liu Z."/>
            <person name="Liu S."/>
            <person name="Yao J."/>
            <person name="Bao L."/>
            <person name="Zhang J."/>
            <person name="Li Y."/>
            <person name="Jiang C."/>
            <person name="Sun L."/>
            <person name="Wang R."/>
            <person name="Zhang Y."/>
            <person name="Zhou T."/>
            <person name="Zeng Q."/>
            <person name="Fu Q."/>
            <person name="Gao S."/>
            <person name="Li N."/>
            <person name="Koren S."/>
            <person name="Jiang Y."/>
            <person name="Zimin A."/>
            <person name="Xu P."/>
            <person name="Phillippy A.M."/>
            <person name="Geng X."/>
            <person name="Song L."/>
            <person name="Sun F."/>
            <person name="Li C."/>
            <person name="Wang X."/>
            <person name="Chen A."/>
            <person name="Jin Y."/>
            <person name="Yuan Z."/>
            <person name="Yang Y."/>
            <person name="Tan S."/>
            <person name="Peatman E."/>
            <person name="Lu J."/>
            <person name="Qin Z."/>
            <person name="Dunham R."/>
            <person name="Li Z."/>
            <person name="Sonstegard T."/>
            <person name="Feng J."/>
            <person name="Danzmann R.G."/>
            <person name="Schroeder S."/>
            <person name="Scheffler B."/>
            <person name="Duke M.V."/>
            <person name="Ballard L."/>
            <person name="Kucuktas H."/>
            <person name="Kaltenboeck L."/>
            <person name="Liu H."/>
            <person name="Armbruster J."/>
            <person name="Xie Y."/>
            <person name="Kirby M.L."/>
            <person name="Tian Y."/>
            <person name="Flanagan M.E."/>
            <person name="Mu W."/>
            <person name="Waldbieser G.C."/>
        </authorList>
    </citation>
    <scope>NUCLEOTIDE SEQUENCE [LARGE SCALE GENOMIC DNA]</scope>
    <source>
        <strain evidence="2">SDA103</strain>
    </source>
</reference>
<evidence type="ECO:0000256" key="1">
    <source>
        <dbReference type="SAM" id="MobiDB-lite"/>
    </source>
</evidence>
<keyword evidence="2" id="KW-1185">Reference proteome</keyword>
<feature type="region of interest" description="Disordered" evidence="1">
    <location>
        <begin position="126"/>
        <end position="156"/>
    </location>
</feature>
<dbReference type="STRING" id="7998.ENSIPUP00000009708"/>
<organism evidence="2 3">
    <name type="scientific">Ictalurus punctatus</name>
    <name type="common">Channel catfish</name>
    <name type="synonym">Silurus punctatus</name>
    <dbReference type="NCBI Taxonomy" id="7998"/>
    <lineage>
        <taxon>Eukaryota</taxon>
        <taxon>Metazoa</taxon>
        <taxon>Chordata</taxon>
        <taxon>Craniata</taxon>
        <taxon>Vertebrata</taxon>
        <taxon>Euteleostomi</taxon>
        <taxon>Actinopterygii</taxon>
        <taxon>Neopterygii</taxon>
        <taxon>Teleostei</taxon>
        <taxon>Ostariophysi</taxon>
        <taxon>Siluriformes</taxon>
        <taxon>Ictaluridae</taxon>
        <taxon>Ictalurus</taxon>
    </lineage>
</organism>
<feature type="region of interest" description="Disordered" evidence="1">
    <location>
        <begin position="1"/>
        <end position="21"/>
    </location>
</feature>
<dbReference type="OMA" id="CPTFDSK"/>
<dbReference type="Proteomes" id="UP000221080">
    <property type="component" value="Chromosome 1"/>
</dbReference>
<evidence type="ECO:0000313" key="2">
    <source>
        <dbReference type="Proteomes" id="UP000221080"/>
    </source>
</evidence>
<dbReference type="GO" id="GO:0051301">
    <property type="term" value="P:cell division"/>
    <property type="evidence" value="ECO:0007669"/>
    <property type="project" value="UniProtKB-KW"/>
</dbReference>
<protein>
    <submittedName>
        <fullName evidence="3">Cell division cycle-associated protein 3 isoform X2</fullName>
    </submittedName>
</protein>
<feature type="region of interest" description="Disordered" evidence="1">
    <location>
        <begin position="325"/>
        <end position="347"/>
    </location>
</feature>
<dbReference type="PANTHER" id="PTHR34756">
    <property type="entry name" value="CELL DIVISION CYCLE-ASSOCIATED PROTEIN 3"/>
    <property type="match status" value="1"/>
</dbReference>
<feature type="compositionally biased region" description="Basic and acidic residues" evidence="1">
    <location>
        <begin position="396"/>
        <end position="407"/>
    </location>
</feature>